<keyword evidence="2" id="KW-1185">Reference proteome</keyword>
<name>A0A1Q4HEJ4_9MYCO</name>
<dbReference type="AlphaFoldDB" id="A0A1Q4HEJ4"/>
<dbReference type="EMBL" id="MPNT01000045">
    <property type="protein sequence ID" value="OJZ65811.1"/>
    <property type="molecule type" value="Genomic_DNA"/>
</dbReference>
<comment type="caution">
    <text evidence="1">The sequence shown here is derived from an EMBL/GenBank/DDBJ whole genome shotgun (WGS) entry which is preliminary data.</text>
</comment>
<protein>
    <submittedName>
        <fullName evidence="1">Uncharacterized protein</fullName>
    </submittedName>
</protein>
<gene>
    <name evidence="1" type="ORF">BRW65_27715</name>
</gene>
<dbReference type="Proteomes" id="UP000186438">
    <property type="component" value="Unassembled WGS sequence"/>
</dbReference>
<evidence type="ECO:0000313" key="1">
    <source>
        <dbReference type="EMBL" id="OJZ65811.1"/>
    </source>
</evidence>
<accession>A0A1Q4HEJ4</accession>
<reference evidence="1 2" key="1">
    <citation type="submission" date="2016-11" db="EMBL/GenBank/DDBJ databases">
        <title>Genome sequences of unsequenced Mycobacteria.</title>
        <authorList>
            <person name="Greninger A.L."/>
            <person name="Fang F."/>
            <person name="Jerome K.R."/>
        </authorList>
    </citation>
    <scope>NUCLEOTIDE SEQUENCE [LARGE SCALE GENOMIC DNA]</scope>
    <source>
        <strain evidence="1 2">M11</strain>
    </source>
</reference>
<organism evidence="1 2">
    <name type="scientific">Mycobacterium paraffinicum</name>
    <dbReference type="NCBI Taxonomy" id="53378"/>
    <lineage>
        <taxon>Bacteria</taxon>
        <taxon>Bacillati</taxon>
        <taxon>Actinomycetota</taxon>
        <taxon>Actinomycetes</taxon>
        <taxon>Mycobacteriales</taxon>
        <taxon>Mycobacteriaceae</taxon>
        <taxon>Mycobacterium</taxon>
    </lineage>
</organism>
<evidence type="ECO:0000313" key="2">
    <source>
        <dbReference type="Proteomes" id="UP000186438"/>
    </source>
</evidence>
<dbReference type="RefSeq" id="WP_208611944.1">
    <property type="nucleotide sequence ID" value="NZ_MPNT01000045.1"/>
</dbReference>
<proteinExistence type="predicted"/>
<sequence length="127" mass="13261">MNAARPTGRDDLQEITMKNTARRSIRFRYIATLFGALAIVAVAPATALAEPNGPTGGGGGCHYTDPDGYDIPIDEGQGVIVAGKLVTCTNGKTVVTDAPARTHPRPPVVPPNHLPVLTGKMQAAQPH</sequence>